<dbReference type="Proteomes" id="UP000629420">
    <property type="component" value="Chromosome"/>
</dbReference>
<dbReference type="Pfam" id="PF00534">
    <property type="entry name" value="Glycos_transf_1"/>
    <property type="match status" value="1"/>
</dbReference>
<sequence>MELVFVTEARFVKNRLGDYYADSSFNYELWNRYLESFSKIAIMARVKRDDDFRANSSLLSSGKNVSFIELPYYIGPLQYFLNLRKLKKVIKQTINKSNATFICRVPGNIGDLAIRCLINKNKNYGLEVVGDPWDVFARGSIKHPLRSYLRKISYNSLIYNVQNASAVLYVTNETLQKKYPVRSNTFEISASNVNIDDSLIAVDPKSHSFKNEYQIISIGSLAQMYKSPDILIKSIRMLKNKGINCKLIWLGDGDFKEDMEFFAKELNLDNDITFLGNVDKIKVREYLIQSDIFVLASRTEGLPRAIIEAMSVGLPCIATTVGGIPELLDNAVLVPKDNADAMAEKIKKLIEIPEFYNEQASLNLRRSHNYKNSVLRDKRKQFYQYLINLRN</sequence>
<protein>
    <submittedName>
        <fullName evidence="4">Glycosyltransferase family 4 protein</fullName>
    </submittedName>
</protein>
<keyword evidence="2" id="KW-0808">Transferase</keyword>
<dbReference type="InterPro" id="IPR001296">
    <property type="entry name" value="Glyco_trans_1"/>
</dbReference>
<dbReference type="SUPFAM" id="SSF53756">
    <property type="entry name" value="UDP-Glycosyltransferase/glycogen phosphorylase"/>
    <property type="match status" value="1"/>
</dbReference>
<dbReference type="Gene3D" id="3.40.50.2000">
    <property type="entry name" value="Glycogen Phosphorylase B"/>
    <property type="match status" value="2"/>
</dbReference>
<evidence type="ECO:0000313" key="4">
    <source>
        <dbReference type="EMBL" id="QQX75959.1"/>
    </source>
</evidence>
<organism evidence="4 5">
    <name type="scientific">Aequorivita iocasae</name>
    <dbReference type="NCBI Taxonomy" id="2803865"/>
    <lineage>
        <taxon>Bacteria</taxon>
        <taxon>Pseudomonadati</taxon>
        <taxon>Bacteroidota</taxon>
        <taxon>Flavobacteriia</taxon>
        <taxon>Flavobacteriales</taxon>
        <taxon>Flavobacteriaceae</taxon>
        <taxon>Aequorivita</taxon>
    </lineage>
</organism>
<dbReference type="RefSeq" id="WP_202335770.1">
    <property type="nucleotide sequence ID" value="NZ_CP068439.1"/>
</dbReference>
<dbReference type="EMBL" id="CP068439">
    <property type="protein sequence ID" value="QQX75959.1"/>
    <property type="molecule type" value="Genomic_DNA"/>
</dbReference>
<accession>A0ABX7DPF6</accession>
<evidence type="ECO:0000256" key="2">
    <source>
        <dbReference type="ARBA" id="ARBA00022679"/>
    </source>
</evidence>
<dbReference type="PANTHER" id="PTHR12526">
    <property type="entry name" value="GLYCOSYLTRANSFERASE"/>
    <property type="match status" value="1"/>
</dbReference>
<keyword evidence="5" id="KW-1185">Reference proteome</keyword>
<evidence type="ECO:0000313" key="5">
    <source>
        <dbReference type="Proteomes" id="UP000629420"/>
    </source>
</evidence>
<feature type="domain" description="Glycosyl transferase family 1" evidence="3">
    <location>
        <begin position="205"/>
        <end position="358"/>
    </location>
</feature>
<evidence type="ECO:0000256" key="1">
    <source>
        <dbReference type="ARBA" id="ARBA00022676"/>
    </source>
</evidence>
<evidence type="ECO:0000259" key="3">
    <source>
        <dbReference type="Pfam" id="PF00534"/>
    </source>
</evidence>
<keyword evidence="1" id="KW-0328">Glycosyltransferase</keyword>
<proteinExistence type="predicted"/>
<gene>
    <name evidence="4" type="ORF">JK629_11525</name>
</gene>
<name>A0ABX7DPF6_9FLAO</name>
<reference evidence="4 5" key="1">
    <citation type="submission" date="2021-01" db="EMBL/GenBank/DDBJ databases">
        <title>Aequorivita sp. strain KX20305, a bacterium isolated from the sediment collected at a cold seep field in South China Sea.</title>
        <authorList>
            <person name="Zhang H."/>
            <person name="Li C."/>
        </authorList>
    </citation>
    <scope>NUCLEOTIDE SEQUENCE [LARGE SCALE GENOMIC DNA]</scope>
    <source>
        <strain evidence="4 5">KX20305</strain>
    </source>
</reference>
<dbReference type="PANTHER" id="PTHR12526:SF629">
    <property type="entry name" value="TEICHURONIC ACID BIOSYNTHESIS GLYCOSYLTRANSFERASE TUAH-RELATED"/>
    <property type="match status" value="1"/>
</dbReference>